<sequence length="83" mass="9802">MCPLELSNARFPPSDLPHWHRSTVNYMPYALCSHWRRLGDVMYPIFRLFFFSFFLSLSFVLAVHAMGTLREMHGQVVEVMFAF</sequence>
<feature type="transmembrane region" description="Helical" evidence="1">
    <location>
        <begin position="45"/>
        <end position="63"/>
    </location>
</feature>
<accession>A0A2I2GJ55</accession>
<evidence type="ECO:0000313" key="2">
    <source>
        <dbReference type="EMBL" id="PLB52898.1"/>
    </source>
</evidence>
<keyword evidence="1" id="KW-1133">Transmembrane helix</keyword>
<protein>
    <submittedName>
        <fullName evidence="2">Uncharacterized protein</fullName>
    </submittedName>
</protein>
<name>A0A2I2GJ55_9EURO</name>
<proteinExistence type="predicted"/>
<evidence type="ECO:0000313" key="3">
    <source>
        <dbReference type="Proteomes" id="UP000234275"/>
    </source>
</evidence>
<dbReference type="GeneID" id="36550030"/>
<keyword evidence="1" id="KW-0472">Membrane</keyword>
<dbReference type="AlphaFoldDB" id="A0A2I2GJ55"/>
<dbReference type="EMBL" id="MSFO01000002">
    <property type="protein sequence ID" value="PLB52898.1"/>
    <property type="molecule type" value="Genomic_DNA"/>
</dbReference>
<keyword evidence="3" id="KW-1185">Reference proteome</keyword>
<dbReference type="RefSeq" id="XP_024708200.1">
    <property type="nucleotide sequence ID" value="XM_024842335.1"/>
</dbReference>
<keyword evidence="1" id="KW-0812">Transmembrane</keyword>
<reference evidence="2 3" key="1">
    <citation type="submission" date="2016-12" db="EMBL/GenBank/DDBJ databases">
        <title>The genomes of Aspergillus section Nigri reveals drivers in fungal speciation.</title>
        <authorList>
            <consortium name="DOE Joint Genome Institute"/>
            <person name="Vesth T.C."/>
            <person name="Nybo J."/>
            <person name="Theobald S."/>
            <person name="Brandl J."/>
            <person name="Frisvad J.C."/>
            <person name="Nielsen K.F."/>
            <person name="Lyhne E.K."/>
            <person name="Kogle M.E."/>
            <person name="Kuo A."/>
            <person name="Riley R."/>
            <person name="Clum A."/>
            <person name="Nolan M."/>
            <person name="Lipzen A."/>
            <person name="Salamov A."/>
            <person name="Henrissat B."/>
            <person name="Wiebenga A."/>
            <person name="De Vries R.P."/>
            <person name="Grigoriev I.V."/>
            <person name="Mortensen U.H."/>
            <person name="Andersen M.R."/>
            <person name="Baker S.E."/>
        </authorList>
    </citation>
    <scope>NUCLEOTIDE SEQUENCE [LARGE SCALE GENOMIC DNA]</scope>
    <source>
        <strain evidence="2 3">IBT 23096</strain>
    </source>
</reference>
<comment type="caution">
    <text evidence="2">The sequence shown here is derived from an EMBL/GenBank/DDBJ whole genome shotgun (WGS) entry which is preliminary data.</text>
</comment>
<organism evidence="2 3">
    <name type="scientific">Aspergillus steynii IBT 23096</name>
    <dbReference type="NCBI Taxonomy" id="1392250"/>
    <lineage>
        <taxon>Eukaryota</taxon>
        <taxon>Fungi</taxon>
        <taxon>Dikarya</taxon>
        <taxon>Ascomycota</taxon>
        <taxon>Pezizomycotina</taxon>
        <taxon>Eurotiomycetes</taxon>
        <taxon>Eurotiomycetidae</taxon>
        <taxon>Eurotiales</taxon>
        <taxon>Aspergillaceae</taxon>
        <taxon>Aspergillus</taxon>
        <taxon>Aspergillus subgen. Circumdati</taxon>
    </lineage>
</organism>
<dbReference type="Proteomes" id="UP000234275">
    <property type="component" value="Unassembled WGS sequence"/>
</dbReference>
<dbReference type="VEuPathDB" id="FungiDB:P170DRAFT_116107"/>
<evidence type="ECO:0000256" key="1">
    <source>
        <dbReference type="SAM" id="Phobius"/>
    </source>
</evidence>
<gene>
    <name evidence="2" type="ORF">P170DRAFT_116107</name>
</gene>